<keyword evidence="2" id="KW-1185">Reference proteome</keyword>
<protein>
    <submittedName>
        <fullName evidence="1">Uncharacterized protein</fullName>
    </submittedName>
</protein>
<dbReference type="EMBL" id="JACEIK010000893">
    <property type="protein sequence ID" value="MCD7463527.1"/>
    <property type="molecule type" value="Genomic_DNA"/>
</dbReference>
<feature type="non-terminal residue" evidence="1">
    <location>
        <position position="97"/>
    </location>
</feature>
<dbReference type="Proteomes" id="UP000823775">
    <property type="component" value="Unassembled WGS sequence"/>
</dbReference>
<comment type="caution">
    <text evidence="1">The sequence shown here is derived from an EMBL/GenBank/DDBJ whole genome shotgun (WGS) entry which is preliminary data.</text>
</comment>
<gene>
    <name evidence="1" type="ORF">HAX54_050790</name>
</gene>
<reference evidence="1 2" key="1">
    <citation type="journal article" date="2021" name="BMC Genomics">
        <title>Datura genome reveals duplications of psychoactive alkaloid biosynthetic genes and high mutation rate following tissue culture.</title>
        <authorList>
            <person name="Rajewski A."/>
            <person name="Carter-House D."/>
            <person name="Stajich J."/>
            <person name="Litt A."/>
        </authorList>
    </citation>
    <scope>NUCLEOTIDE SEQUENCE [LARGE SCALE GENOMIC DNA]</scope>
    <source>
        <strain evidence="1">AR-01</strain>
    </source>
</reference>
<accession>A0ABS8SWX2</accession>
<evidence type="ECO:0000313" key="1">
    <source>
        <dbReference type="EMBL" id="MCD7463527.1"/>
    </source>
</evidence>
<name>A0ABS8SWX2_DATST</name>
<proteinExistence type="predicted"/>
<organism evidence="1 2">
    <name type="scientific">Datura stramonium</name>
    <name type="common">Jimsonweed</name>
    <name type="synonym">Common thornapple</name>
    <dbReference type="NCBI Taxonomy" id="4076"/>
    <lineage>
        <taxon>Eukaryota</taxon>
        <taxon>Viridiplantae</taxon>
        <taxon>Streptophyta</taxon>
        <taxon>Embryophyta</taxon>
        <taxon>Tracheophyta</taxon>
        <taxon>Spermatophyta</taxon>
        <taxon>Magnoliopsida</taxon>
        <taxon>eudicotyledons</taxon>
        <taxon>Gunneridae</taxon>
        <taxon>Pentapetalae</taxon>
        <taxon>asterids</taxon>
        <taxon>lamiids</taxon>
        <taxon>Solanales</taxon>
        <taxon>Solanaceae</taxon>
        <taxon>Solanoideae</taxon>
        <taxon>Datureae</taxon>
        <taxon>Datura</taxon>
    </lineage>
</organism>
<sequence length="97" mass="11200">MEGGAILYINRTTFHPLQIKGLFGGLMNEDAHQHIKKFLDVGQSLTMGNISKEAIWLRKERVDEENMEHGCSLIPFEELLEAVLLNRDIEEIEEFEE</sequence>
<evidence type="ECO:0000313" key="2">
    <source>
        <dbReference type="Proteomes" id="UP000823775"/>
    </source>
</evidence>